<feature type="compositionally biased region" description="Pro residues" evidence="1">
    <location>
        <begin position="105"/>
        <end position="115"/>
    </location>
</feature>
<dbReference type="EMBL" id="VIIS01001911">
    <property type="protein sequence ID" value="KAF0291062.1"/>
    <property type="molecule type" value="Genomic_DNA"/>
</dbReference>
<feature type="compositionally biased region" description="Polar residues" evidence="1">
    <location>
        <begin position="85"/>
        <end position="99"/>
    </location>
</feature>
<reference evidence="2 3" key="1">
    <citation type="submission" date="2019-07" db="EMBL/GenBank/DDBJ databases">
        <title>Draft genome assembly of a fouling barnacle, Amphibalanus amphitrite (Darwin, 1854): The first reference genome for Thecostraca.</title>
        <authorList>
            <person name="Kim W."/>
        </authorList>
    </citation>
    <scope>NUCLEOTIDE SEQUENCE [LARGE SCALE GENOMIC DNA]</scope>
    <source>
        <strain evidence="2">SNU_AA5</strain>
        <tissue evidence="2">Soma without cirri and trophi</tissue>
    </source>
</reference>
<dbReference type="Proteomes" id="UP000440578">
    <property type="component" value="Unassembled WGS sequence"/>
</dbReference>
<keyword evidence="3" id="KW-1185">Reference proteome</keyword>
<accession>A0A6A4VKM6</accession>
<gene>
    <name evidence="2" type="ORF">FJT64_010772</name>
</gene>
<dbReference type="AlphaFoldDB" id="A0A6A4VKM6"/>
<feature type="region of interest" description="Disordered" evidence="1">
    <location>
        <begin position="168"/>
        <end position="192"/>
    </location>
</feature>
<sequence length="283" mass="30287">MSPECGPWRSCDFHQYRSWLRKPDSAPSTSSISPDKDKLKTKKLRRRPAAGEYQLTFRHHTDPAEYERDYLTQVTHARCRAANPSASLLATDTASTPDLSTGSGTPPPRPTPPCSSPDLCHLPQIGAVPRPLRRRSLPPSATASCLAGVAAAAAGPAAATAAYRRPVAGTPRHTAGPPAARHARSVSVQRDTAEPAVTTAAAAALRQPRRQPSTPHTVTLDLHSPPGFGGMAQARKNGYKPRGLTKIQLASSVPENLTIIVGRKLEISLSGTKRGRQRGKTFR</sequence>
<name>A0A6A4VKM6_AMPAM</name>
<organism evidence="2 3">
    <name type="scientific">Amphibalanus amphitrite</name>
    <name type="common">Striped barnacle</name>
    <name type="synonym">Balanus amphitrite</name>
    <dbReference type="NCBI Taxonomy" id="1232801"/>
    <lineage>
        <taxon>Eukaryota</taxon>
        <taxon>Metazoa</taxon>
        <taxon>Ecdysozoa</taxon>
        <taxon>Arthropoda</taxon>
        <taxon>Crustacea</taxon>
        <taxon>Multicrustacea</taxon>
        <taxon>Cirripedia</taxon>
        <taxon>Thoracica</taxon>
        <taxon>Thoracicalcarea</taxon>
        <taxon>Balanomorpha</taxon>
        <taxon>Balanoidea</taxon>
        <taxon>Balanidae</taxon>
        <taxon>Amphibalaninae</taxon>
        <taxon>Amphibalanus</taxon>
    </lineage>
</organism>
<feature type="region of interest" description="Disordered" evidence="1">
    <location>
        <begin position="85"/>
        <end position="122"/>
    </location>
</feature>
<evidence type="ECO:0000313" key="2">
    <source>
        <dbReference type="EMBL" id="KAF0291062.1"/>
    </source>
</evidence>
<feature type="region of interest" description="Disordered" evidence="1">
    <location>
        <begin position="205"/>
        <end position="227"/>
    </location>
</feature>
<feature type="compositionally biased region" description="Basic residues" evidence="1">
    <location>
        <begin position="39"/>
        <end position="48"/>
    </location>
</feature>
<evidence type="ECO:0000256" key="1">
    <source>
        <dbReference type="SAM" id="MobiDB-lite"/>
    </source>
</evidence>
<proteinExistence type="predicted"/>
<comment type="caution">
    <text evidence="2">The sequence shown here is derived from an EMBL/GenBank/DDBJ whole genome shotgun (WGS) entry which is preliminary data.</text>
</comment>
<protein>
    <submittedName>
        <fullName evidence="2">Uncharacterized protein</fullName>
    </submittedName>
</protein>
<evidence type="ECO:0000313" key="3">
    <source>
        <dbReference type="Proteomes" id="UP000440578"/>
    </source>
</evidence>
<feature type="region of interest" description="Disordered" evidence="1">
    <location>
        <begin position="21"/>
        <end position="64"/>
    </location>
</feature>